<sequence>MFRYLHTKLFSGPGLSVVITGTHIQVLDTRTGAVLRSTANFTADDHDAVVKSGPICCTAISHGRTYIATCGDDKHLKVWDLASLALLNSRELPKKPTAVEFTTNDDILVADKFGDVFRYSLLPKPEDTSEEPKNDALASHENPSGGDLVLGHASLLTCCLLTPDEDFIITSDRDEHIRVSWYPEGYVIEAYCLGHEKYVSAIHIPSFARGILISGGGDPVLKVWDWMTGRLQRDICIFEAIEPFVTVKAPKPRRKSQEDGDDGGDAEDSKGKGRRKKKGKAKQDTPSNDTEGPSKAPETETVVVVHRISSFVSDRGNHIVFSIVGATALFAFTLADGNDPSPICHFDCGCPVIDFTVAEDGLIWILLDADYAAKTGAESGDKLVRAVKWLTDKFVEADNLPLLESLNTTCTIPATLEDLKTLDLYADLTSLPKHIGEESGSQARDQSELPEGLDGASGEGTSVVDEKGLPKRTAGRLKHKLALQRLQQEKGSRADSEAPDVKRPRAETEEQADVLDTAMDET</sequence>
<name>A0A0C2YUS6_9AGAM</name>
<dbReference type="InterPro" id="IPR001680">
    <property type="entry name" value="WD40_rpt"/>
</dbReference>
<dbReference type="Pfam" id="PF00400">
    <property type="entry name" value="WD40"/>
    <property type="match status" value="3"/>
</dbReference>
<feature type="compositionally biased region" description="Basic residues" evidence="8">
    <location>
        <begin position="473"/>
        <end position="482"/>
    </location>
</feature>
<keyword evidence="3 6" id="KW-0819">tRNA processing</keyword>
<feature type="region of interest" description="Disordered" evidence="8">
    <location>
        <begin position="249"/>
        <end position="299"/>
    </location>
</feature>
<dbReference type="AlphaFoldDB" id="A0A0C2YUS6"/>
<comment type="subcellular location">
    <subcellularLocation>
        <location evidence="1 6">Nucleus</location>
    </subcellularLocation>
</comment>
<evidence type="ECO:0000313" key="9">
    <source>
        <dbReference type="EMBL" id="KIM53403.1"/>
    </source>
</evidence>
<proteinExistence type="inferred from homology"/>
<feature type="repeat" description="WD" evidence="7">
    <location>
        <begin position="192"/>
        <end position="234"/>
    </location>
</feature>
<evidence type="ECO:0000256" key="3">
    <source>
        <dbReference type="ARBA" id="ARBA00022694"/>
    </source>
</evidence>
<keyword evidence="5 6" id="KW-0539">Nucleus</keyword>
<evidence type="ECO:0000256" key="1">
    <source>
        <dbReference type="ARBA" id="ARBA00004123"/>
    </source>
</evidence>
<dbReference type="PROSITE" id="PS50082">
    <property type="entry name" value="WD_REPEATS_2"/>
    <property type="match status" value="1"/>
</dbReference>
<reference evidence="9 10" key="1">
    <citation type="submission" date="2014-04" db="EMBL/GenBank/DDBJ databases">
        <authorList>
            <consortium name="DOE Joint Genome Institute"/>
            <person name="Kuo A."/>
            <person name="Kohler A."/>
            <person name="Nagy L.G."/>
            <person name="Floudas D."/>
            <person name="Copeland A."/>
            <person name="Barry K.W."/>
            <person name="Cichocki N."/>
            <person name="Veneault-Fourrey C."/>
            <person name="LaButti K."/>
            <person name="Lindquist E.A."/>
            <person name="Lipzen A."/>
            <person name="Lundell T."/>
            <person name="Morin E."/>
            <person name="Murat C."/>
            <person name="Sun H."/>
            <person name="Tunlid A."/>
            <person name="Henrissat B."/>
            <person name="Grigoriev I.V."/>
            <person name="Hibbett D.S."/>
            <person name="Martin F."/>
            <person name="Nordberg H.P."/>
            <person name="Cantor M.N."/>
            <person name="Hua S.X."/>
        </authorList>
    </citation>
    <scope>NUCLEOTIDE SEQUENCE [LARGE SCALE GENOMIC DNA]</scope>
    <source>
        <strain evidence="9 10">Foug A</strain>
    </source>
</reference>
<protein>
    <submittedName>
        <fullName evidence="9">Uncharacterized protein</fullName>
    </submittedName>
</protein>
<dbReference type="InterPro" id="IPR015943">
    <property type="entry name" value="WD40/YVTN_repeat-like_dom_sf"/>
</dbReference>
<dbReference type="PANTHER" id="PTHR16288:SF0">
    <property type="entry name" value="TRNA (GUANINE-N(7)-)-METHYLTRANSFERASE NON-CATALYTIC SUBUNIT WDR4"/>
    <property type="match status" value="1"/>
</dbReference>
<comment type="pathway">
    <text evidence="6">tRNA modification; N(7)-methylguanine-tRNA biosynthesis.</text>
</comment>
<gene>
    <name evidence="9" type="ORF">SCLCIDRAFT_139079</name>
</gene>
<dbReference type="HAMAP" id="MF_03056">
    <property type="entry name" value="TRM82"/>
    <property type="match status" value="1"/>
</dbReference>
<keyword evidence="4 6" id="KW-0677">Repeat</keyword>
<comment type="similarity">
    <text evidence="6">Belongs to the WD repeat TRM82 family.</text>
</comment>
<evidence type="ECO:0000256" key="2">
    <source>
        <dbReference type="ARBA" id="ARBA00022574"/>
    </source>
</evidence>
<organism evidence="9 10">
    <name type="scientific">Scleroderma citrinum Foug A</name>
    <dbReference type="NCBI Taxonomy" id="1036808"/>
    <lineage>
        <taxon>Eukaryota</taxon>
        <taxon>Fungi</taxon>
        <taxon>Dikarya</taxon>
        <taxon>Basidiomycota</taxon>
        <taxon>Agaricomycotina</taxon>
        <taxon>Agaricomycetes</taxon>
        <taxon>Agaricomycetidae</taxon>
        <taxon>Boletales</taxon>
        <taxon>Sclerodermatineae</taxon>
        <taxon>Sclerodermataceae</taxon>
        <taxon>Scleroderma</taxon>
    </lineage>
</organism>
<dbReference type="GO" id="GO:0043527">
    <property type="term" value="C:tRNA methyltransferase complex"/>
    <property type="evidence" value="ECO:0007669"/>
    <property type="project" value="TreeGrafter"/>
</dbReference>
<evidence type="ECO:0000256" key="6">
    <source>
        <dbReference type="HAMAP-Rule" id="MF_03056"/>
    </source>
</evidence>
<keyword evidence="2 6" id="KW-0853">WD repeat</keyword>
<accession>A0A0C2YUS6</accession>
<evidence type="ECO:0000313" key="10">
    <source>
        <dbReference type="Proteomes" id="UP000053989"/>
    </source>
</evidence>
<evidence type="ECO:0000256" key="5">
    <source>
        <dbReference type="ARBA" id="ARBA00023242"/>
    </source>
</evidence>
<feature type="compositionally biased region" description="Acidic residues" evidence="8">
    <location>
        <begin position="509"/>
        <end position="522"/>
    </location>
</feature>
<dbReference type="PANTHER" id="PTHR16288">
    <property type="entry name" value="WD40 REPEAT PROTEIN 4"/>
    <property type="match status" value="1"/>
</dbReference>
<dbReference type="SMART" id="SM00320">
    <property type="entry name" value="WD40"/>
    <property type="match status" value="3"/>
</dbReference>
<keyword evidence="10" id="KW-1185">Reference proteome</keyword>
<evidence type="ECO:0000256" key="7">
    <source>
        <dbReference type="PROSITE-ProRule" id="PRU00221"/>
    </source>
</evidence>
<feature type="region of interest" description="Disordered" evidence="8">
    <location>
        <begin position="435"/>
        <end position="522"/>
    </location>
</feature>
<dbReference type="STRING" id="1036808.A0A0C2YUS6"/>
<dbReference type="Proteomes" id="UP000053989">
    <property type="component" value="Unassembled WGS sequence"/>
</dbReference>
<dbReference type="GO" id="GO:0106004">
    <property type="term" value="P:tRNA (guanine-N7)-methylation"/>
    <property type="evidence" value="ECO:0007669"/>
    <property type="project" value="UniProtKB-UniRule"/>
</dbReference>
<feature type="compositionally biased region" description="Basic and acidic residues" evidence="8">
    <location>
        <begin position="487"/>
        <end position="508"/>
    </location>
</feature>
<dbReference type="OrthoDB" id="339900at2759"/>
<dbReference type="Gene3D" id="2.130.10.10">
    <property type="entry name" value="YVTN repeat-like/Quinoprotein amine dehydrogenase"/>
    <property type="match status" value="2"/>
</dbReference>
<dbReference type="GO" id="GO:0005829">
    <property type="term" value="C:cytosol"/>
    <property type="evidence" value="ECO:0007669"/>
    <property type="project" value="TreeGrafter"/>
</dbReference>
<reference evidence="10" key="2">
    <citation type="submission" date="2015-01" db="EMBL/GenBank/DDBJ databases">
        <title>Evolutionary Origins and Diversification of the Mycorrhizal Mutualists.</title>
        <authorList>
            <consortium name="DOE Joint Genome Institute"/>
            <consortium name="Mycorrhizal Genomics Consortium"/>
            <person name="Kohler A."/>
            <person name="Kuo A."/>
            <person name="Nagy L.G."/>
            <person name="Floudas D."/>
            <person name="Copeland A."/>
            <person name="Barry K.W."/>
            <person name="Cichocki N."/>
            <person name="Veneault-Fourrey C."/>
            <person name="LaButti K."/>
            <person name="Lindquist E.A."/>
            <person name="Lipzen A."/>
            <person name="Lundell T."/>
            <person name="Morin E."/>
            <person name="Murat C."/>
            <person name="Riley R."/>
            <person name="Ohm R."/>
            <person name="Sun H."/>
            <person name="Tunlid A."/>
            <person name="Henrissat B."/>
            <person name="Grigoriev I.V."/>
            <person name="Hibbett D.S."/>
            <person name="Martin F."/>
        </authorList>
    </citation>
    <scope>NUCLEOTIDE SEQUENCE [LARGE SCALE GENOMIC DNA]</scope>
    <source>
        <strain evidence="10">Foug A</strain>
    </source>
</reference>
<dbReference type="SUPFAM" id="SSF50978">
    <property type="entry name" value="WD40 repeat-like"/>
    <property type="match status" value="1"/>
</dbReference>
<evidence type="ECO:0000256" key="4">
    <source>
        <dbReference type="ARBA" id="ARBA00022737"/>
    </source>
</evidence>
<dbReference type="InterPro" id="IPR028884">
    <property type="entry name" value="Trm82"/>
</dbReference>
<comment type="function">
    <text evidence="6">Required for the formation of N(7)-methylguanine at position 46 (m7G46) in tRNA. In the complex, it is required to stabilize and induce conformational changes of the catalytic subunit.</text>
</comment>
<dbReference type="InterPro" id="IPR036322">
    <property type="entry name" value="WD40_repeat_dom_sf"/>
</dbReference>
<dbReference type="InParanoid" id="A0A0C2YUS6"/>
<dbReference type="EMBL" id="KN822181">
    <property type="protein sequence ID" value="KIM53403.1"/>
    <property type="molecule type" value="Genomic_DNA"/>
</dbReference>
<dbReference type="HOGENOM" id="CLU_023695_0_0_1"/>
<dbReference type="GO" id="GO:0005634">
    <property type="term" value="C:nucleus"/>
    <property type="evidence" value="ECO:0007669"/>
    <property type="project" value="UniProtKB-SubCell"/>
</dbReference>
<evidence type="ECO:0000256" key="8">
    <source>
        <dbReference type="SAM" id="MobiDB-lite"/>
    </source>
</evidence>
<dbReference type="UniPathway" id="UPA00989"/>